<evidence type="ECO:0000313" key="2">
    <source>
        <dbReference type="EMBL" id="GGD54983.1"/>
    </source>
</evidence>
<dbReference type="PANTHER" id="PTHR13802:SF52">
    <property type="entry name" value="MUCIN-4"/>
    <property type="match status" value="1"/>
</dbReference>
<dbReference type="RefSeq" id="WP_188765820.1">
    <property type="nucleotide sequence ID" value="NZ_BMKK01000003.1"/>
</dbReference>
<reference evidence="2" key="2">
    <citation type="submission" date="2020-09" db="EMBL/GenBank/DDBJ databases">
        <authorList>
            <person name="Sun Q."/>
            <person name="Zhou Y."/>
        </authorList>
    </citation>
    <scope>NUCLEOTIDE SEQUENCE</scope>
    <source>
        <strain evidence="2">CGMCC 1.15958</strain>
    </source>
</reference>
<dbReference type="PROSITE" id="PS51257">
    <property type="entry name" value="PROKAR_LIPOPROTEIN"/>
    <property type="match status" value="1"/>
</dbReference>
<accession>A0A917DPR6</accession>
<proteinExistence type="predicted"/>
<dbReference type="PROSITE" id="PS51233">
    <property type="entry name" value="VWFD"/>
    <property type="match status" value="1"/>
</dbReference>
<protein>
    <recommendedName>
        <fullName evidence="1">VWFD domain-containing protein</fullName>
    </recommendedName>
</protein>
<dbReference type="InterPro" id="IPR001846">
    <property type="entry name" value="VWF_type-D"/>
</dbReference>
<keyword evidence="3" id="KW-1185">Reference proteome</keyword>
<reference evidence="2" key="1">
    <citation type="journal article" date="2014" name="Int. J. Syst. Evol. Microbiol.">
        <title>Complete genome sequence of Corynebacterium casei LMG S-19264T (=DSM 44701T), isolated from a smear-ripened cheese.</title>
        <authorList>
            <consortium name="US DOE Joint Genome Institute (JGI-PGF)"/>
            <person name="Walter F."/>
            <person name="Albersmeier A."/>
            <person name="Kalinowski J."/>
            <person name="Ruckert C."/>
        </authorList>
    </citation>
    <scope>NUCLEOTIDE SEQUENCE</scope>
    <source>
        <strain evidence="2">CGMCC 1.15958</strain>
    </source>
</reference>
<dbReference type="Proteomes" id="UP000609064">
    <property type="component" value="Unassembled WGS sequence"/>
</dbReference>
<gene>
    <name evidence="2" type="ORF">GCM10011514_18960</name>
</gene>
<dbReference type="PANTHER" id="PTHR13802">
    <property type="entry name" value="MUCIN 4-RELATED"/>
    <property type="match status" value="1"/>
</dbReference>
<feature type="domain" description="VWFD" evidence="1">
    <location>
        <begin position="303"/>
        <end position="487"/>
    </location>
</feature>
<name>A0A917DPR6_9BACT</name>
<organism evidence="2 3">
    <name type="scientific">Emticicia aquatilis</name>
    <dbReference type="NCBI Taxonomy" id="1537369"/>
    <lineage>
        <taxon>Bacteria</taxon>
        <taxon>Pseudomonadati</taxon>
        <taxon>Bacteroidota</taxon>
        <taxon>Cytophagia</taxon>
        <taxon>Cytophagales</taxon>
        <taxon>Leadbetterellaceae</taxon>
        <taxon>Emticicia</taxon>
    </lineage>
</organism>
<sequence length="759" mass="83167">MKKIISYLSIFLFLACSKDNVPRSGNTTNPTFKLGEPASLTTAQQAIITNPNIAVGYVASYEDKKLQVIAAGKKNARGEMTNLDKLILVNTTNNGWIKYDFNADFLPSKAETSNGFIIEFSNYQSNKVDISVKKKADGQEVSSKKGEIMYEGNLELAQKAKAYFANGIDYTKNGRPNSVLTCDKTIGGIAAGAYIGQNIAGCITAGAALLAAPELGILATFTAGRTALDACSETKKLIDNLQNNRPAIQCPEAGGAERDCFTNIVTETGQALSNCGQTVANTWLTRKACECNDELQTPGLLDGVGGGHGDPHLTTHDGFAYDFMGHGEFTAVQSTTDKFLIQVRQEPVNATEKRATINTGIAVRFDKDVVNVFSNPFRLLINGEAQNDAFVSKRLSDNTLVTKNAEEIRVYSSTKDEVIIRYKSRIDYLVYLNDARKGKLKGLLGDFDGNRNNDLVLTDGKALTDRSFKGLYPAYADAWRIKQAESIFTYESGKNSLSFTDTKFPYQEFVFSLTAIQQAESRCRQAGINREPYLSQCVYDVSLTGDIAFAESAKWVQSLASFTSLPVAADINYFQNVRVEVGTRQNQSDIKNVIDFDTGKTYTFAESKTNKAIDGVAYYDIIQNSICTFGFLKTCGISCGVGSLNDYLKSISWNIWNTGMIQISNGSDKAFKLKISNLDFYNVQNSAGISSLLQNKLNKNSDYENGVAVIEDFSKGIDNQNVFAFITADGKQGLFRVIGTGINPVSKISYYDIDIKIQK</sequence>
<dbReference type="EMBL" id="BMKK01000003">
    <property type="protein sequence ID" value="GGD54983.1"/>
    <property type="molecule type" value="Genomic_DNA"/>
</dbReference>
<comment type="caution">
    <text evidence="2">The sequence shown here is derived from an EMBL/GenBank/DDBJ whole genome shotgun (WGS) entry which is preliminary data.</text>
</comment>
<evidence type="ECO:0000259" key="1">
    <source>
        <dbReference type="PROSITE" id="PS51233"/>
    </source>
</evidence>
<dbReference type="AlphaFoldDB" id="A0A917DPR6"/>
<evidence type="ECO:0000313" key="3">
    <source>
        <dbReference type="Proteomes" id="UP000609064"/>
    </source>
</evidence>
<dbReference type="InterPro" id="IPR051495">
    <property type="entry name" value="Epithelial_Barrier/Signaling"/>
</dbReference>
<dbReference type="Pfam" id="PF00094">
    <property type="entry name" value="VWD"/>
    <property type="match status" value="1"/>
</dbReference>
<dbReference type="SMART" id="SM00216">
    <property type="entry name" value="VWD"/>
    <property type="match status" value="1"/>
</dbReference>